<sequence length="214" mass="23814">MSDLMLLGILRMPDSSIAGDCAGFMQFVSAARSAADRIESDTKIIAQLRVELEAAKCERDELRELHTAGCREAYSKMGIEDDGEYRWKWVLLGISNLVGETAKLRAELEAREADRLDAERPSVVLTYSTKGHSRPCGQTMGANGCGEFVILYYGDIEAADKSARAHLAEMQRASYRFDWASIIRSDDEAYYGPVMTTVSLAKRQGEDDDRPRNS</sequence>
<protein>
    <submittedName>
        <fullName evidence="2">Uncharacterized protein</fullName>
    </submittedName>
</protein>
<dbReference type="RefSeq" id="WP_174962996.1">
    <property type="nucleotide sequence ID" value="NZ_CABVQG010000055.1"/>
</dbReference>
<gene>
    <name evidence="2" type="ORF">BLA17378_07990</name>
</gene>
<reference evidence="2 3" key="1">
    <citation type="submission" date="2019-09" db="EMBL/GenBank/DDBJ databases">
        <authorList>
            <person name="Depoorter E."/>
        </authorList>
    </citation>
    <scope>NUCLEOTIDE SEQUENCE [LARGE SCALE GENOMIC DNA]</scope>
    <source>
        <strain evidence="2 3">R-17378</strain>
    </source>
</reference>
<evidence type="ECO:0000313" key="2">
    <source>
        <dbReference type="EMBL" id="VWD40263.1"/>
    </source>
</evidence>
<evidence type="ECO:0000256" key="1">
    <source>
        <dbReference type="SAM" id="Coils"/>
    </source>
</evidence>
<evidence type="ECO:0000313" key="3">
    <source>
        <dbReference type="Proteomes" id="UP000494120"/>
    </source>
</evidence>
<keyword evidence="1" id="KW-0175">Coiled coil</keyword>
<comment type="caution">
    <text evidence="2">The sequence shown here is derived from an EMBL/GenBank/DDBJ whole genome shotgun (WGS) entry which is preliminary data.</text>
</comment>
<dbReference type="EMBL" id="CABVQG010000055">
    <property type="protein sequence ID" value="VWD40263.1"/>
    <property type="molecule type" value="Genomic_DNA"/>
</dbReference>
<feature type="coiled-coil region" evidence="1">
    <location>
        <begin position="38"/>
        <end position="65"/>
    </location>
</feature>
<organism evidence="2 3">
    <name type="scientific">Burkholderia aenigmatica</name>
    <dbReference type="NCBI Taxonomy" id="2015348"/>
    <lineage>
        <taxon>Bacteria</taxon>
        <taxon>Pseudomonadati</taxon>
        <taxon>Pseudomonadota</taxon>
        <taxon>Betaproteobacteria</taxon>
        <taxon>Burkholderiales</taxon>
        <taxon>Burkholderiaceae</taxon>
        <taxon>Burkholderia</taxon>
        <taxon>Burkholderia cepacia complex</taxon>
    </lineage>
</organism>
<proteinExistence type="predicted"/>
<accession>A0ABY6Y5L9</accession>
<dbReference type="Proteomes" id="UP000494120">
    <property type="component" value="Unassembled WGS sequence"/>
</dbReference>
<name>A0ABY6Y5L9_9BURK</name>
<keyword evidence="3" id="KW-1185">Reference proteome</keyword>